<reference evidence="1 2" key="1">
    <citation type="journal article" date="2018" name="Nat. Ecol. Evol.">
        <title>Pezizomycetes genomes reveal the molecular basis of ectomycorrhizal truffle lifestyle.</title>
        <authorList>
            <person name="Murat C."/>
            <person name="Payen T."/>
            <person name="Noel B."/>
            <person name="Kuo A."/>
            <person name="Morin E."/>
            <person name="Chen J."/>
            <person name="Kohler A."/>
            <person name="Krizsan K."/>
            <person name="Balestrini R."/>
            <person name="Da Silva C."/>
            <person name="Montanini B."/>
            <person name="Hainaut M."/>
            <person name="Levati E."/>
            <person name="Barry K.W."/>
            <person name="Belfiori B."/>
            <person name="Cichocki N."/>
            <person name="Clum A."/>
            <person name="Dockter R.B."/>
            <person name="Fauchery L."/>
            <person name="Guy J."/>
            <person name="Iotti M."/>
            <person name="Le Tacon F."/>
            <person name="Lindquist E.A."/>
            <person name="Lipzen A."/>
            <person name="Malagnac F."/>
            <person name="Mello A."/>
            <person name="Molinier V."/>
            <person name="Miyauchi S."/>
            <person name="Poulain J."/>
            <person name="Riccioni C."/>
            <person name="Rubini A."/>
            <person name="Sitrit Y."/>
            <person name="Splivallo R."/>
            <person name="Traeger S."/>
            <person name="Wang M."/>
            <person name="Zifcakova L."/>
            <person name="Wipf D."/>
            <person name="Zambonelli A."/>
            <person name="Paolocci F."/>
            <person name="Nowrousian M."/>
            <person name="Ottonello S."/>
            <person name="Baldrian P."/>
            <person name="Spatafora J.W."/>
            <person name="Henrissat B."/>
            <person name="Nagy L.G."/>
            <person name="Aury J.M."/>
            <person name="Wincker P."/>
            <person name="Grigoriev I.V."/>
            <person name="Bonfante P."/>
            <person name="Martin F.M."/>
        </authorList>
    </citation>
    <scope>NUCLEOTIDE SEQUENCE [LARGE SCALE GENOMIC DNA]</scope>
    <source>
        <strain evidence="1 2">120613-1</strain>
    </source>
</reference>
<protein>
    <submittedName>
        <fullName evidence="1">Uncharacterized protein</fullName>
    </submittedName>
</protein>
<evidence type="ECO:0000313" key="1">
    <source>
        <dbReference type="EMBL" id="RPA88988.1"/>
    </source>
</evidence>
<gene>
    <name evidence="1" type="ORF">L873DRAFT_754666</name>
</gene>
<organism evidence="1 2">
    <name type="scientific">Choiromyces venosus 120613-1</name>
    <dbReference type="NCBI Taxonomy" id="1336337"/>
    <lineage>
        <taxon>Eukaryota</taxon>
        <taxon>Fungi</taxon>
        <taxon>Dikarya</taxon>
        <taxon>Ascomycota</taxon>
        <taxon>Pezizomycotina</taxon>
        <taxon>Pezizomycetes</taxon>
        <taxon>Pezizales</taxon>
        <taxon>Tuberaceae</taxon>
        <taxon>Choiromyces</taxon>
    </lineage>
</organism>
<sequence>MSLNKNSALGVKPYVTELSLSRSLALTQTLGFCDVEQLERHFSNIYSRMSGWGRRPRSQKRNRQLTGGGREVISREEVFGKSSTGNHFLSLVFRRIGHRVCRSPLVARFFRFILKIQQSPRMVHKFSCLKPKALISLRACQVLTTIIPQSVI</sequence>
<keyword evidence="2" id="KW-1185">Reference proteome</keyword>
<dbReference type="EMBL" id="ML120628">
    <property type="protein sequence ID" value="RPA88988.1"/>
    <property type="molecule type" value="Genomic_DNA"/>
</dbReference>
<dbReference type="AlphaFoldDB" id="A0A3N4IW17"/>
<evidence type="ECO:0000313" key="2">
    <source>
        <dbReference type="Proteomes" id="UP000276215"/>
    </source>
</evidence>
<accession>A0A3N4IW17</accession>
<proteinExistence type="predicted"/>
<dbReference type="Proteomes" id="UP000276215">
    <property type="component" value="Unassembled WGS sequence"/>
</dbReference>
<name>A0A3N4IW17_9PEZI</name>